<evidence type="ECO:0000313" key="2">
    <source>
        <dbReference type="Proteomes" id="UP000003019"/>
    </source>
</evidence>
<dbReference type="STRING" id="1032488.HMPREF9371_2494"/>
<protein>
    <submittedName>
        <fullName evidence="1">Uncharacterized protein</fullName>
    </submittedName>
</protein>
<keyword evidence="2" id="KW-1185">Reference proteome</keyword>
<dbReference type="AlphaFoldDB" id="G4CLK3"/>
<comment type="caution">
    <text evidence="1">The sequence shown here is derived from an EMBL/GenBank/DDBJ whole genome shotgun (WGS) entry which is preliminary data.</text>
</comment>
<reference evidence="1 2" key="1">
    <citation type="submission" date="2011-05" db="EMBL/GenBank/DDBJ databases">
        <authorList>
            <person name="Muzny D."/>
            <person name="Qin X."/>
            <person name="Deng J."/>
            <person name="Jiang H."/>
            <person name="Liu Y."/>
            <person name="Qu J."/>
            <person name="Song X.-Z."/>
            <person name="Zhang L."/>
            <person name="Thornton R."/>
            <person name="Coyle M."/>
            <person name="Francisco L."/>
            <person name="Jackson L."/>
            <person name="Javaid M."/>
            <person name="Korchina V."/>
            <person name="Kovar C."/>
            <person name="Mata R."/>
            <person name="Mathew T."/>
            <person name="Ngo R."/>
            <person name="Nguyen L."/>
            <person name="Nguyen N."/>
            <person name="Okwuonu G."/>
            <person name="Ongeri F."/>
            <person name="Pham C."/>
            <person name="Simmons D."/>
            <person name="Wilczek-Boney K."/>
            <person name="Hale W."/>
            <person name="Jakkamsetti A."/>
            <person name="Pham P."/>
            <person name="Ruth R."/>
            <person name="San Lucas F."/>
            <person name="Warren J."/>
            <person name="Zhang J."/>
            <person name="Zhao Z."/>
            <person name="Zhou C."/>
            <person name="Zhu D."/>
            <person name="Lee S."/>
            <person name="Bess C."/>
            <person name="Blankenburg K."/>
            <person name="Forbes L."/>
            <person name="Fu Q."/>
            <person name="Gubbala S."/>
            <person name="Hirani K."/>
            <person name="Jayaseelan J.C."/>
            <person name="Lara F."/>
            <person name="Munidasa M."/>
            <person name="Palculict T."/>
            <person name="Patil S."/>
            <person name="Pu L.-L."/>
            <person name="Saada N."/>
            <person name="Tang L."/>
            <person name="Weissenberger G."/>
            <person name="Zhu Y."/>
            <person name="Hemphill L."/>
            <person name="Shang Y."/>
            <person name="Youmans B."/>
            <person name="Ayvaz T."/>
            <person name="Ross M."/>
            <person name="Santibanez J."/>
            <person name="Aqrawi P."/>
            <person name="Gross S."/>
            <person name="Joshi V."/>
            <person name="Fowler G."/>
            <person name="Nazareth L."/>
            <person name="Reid J."/>
            <person name="Worley K."/>
            <person name="Petrosino J."/>
            <person name="Highlander S."/>
            <person name="Gibbs R."/>
        </authorList>
    </citation>
    <scope>NUCLEOTIDE SEQUENCE [LARGE SCALE GENOMIC DNA]</scope>
    <source>
        <strain evidence="1 2">871</strain>
    </source>
</reference>
<name>G4CLK3_9NEIS</name>
<dbReference type="EMBL" id="AGAY01000087">
    <property type="protein sequence ID" value="EGY51322.1"/>
    <property type="molecule type" value="Genomic_DNA"/>
</dbReference>
<proteinExistence type="predicted"/>
<dbReference type="HOGENOM" id="CLU_2089917_0_0_4"/>
<dbReference type="PATRIC" id="fig|1032488.3.peg.2350"/>
<sequence length="116" mass="13260">LYIDPRFQGLDKFKILDSGIFIAKCKGLPVYQYNNQIYPCVTLAFQGSRMCIFVSLSQQHSACVDTFSFDDVGSTAEFVQNFARNKAERIAHDLDVPFYDEVDLNLRLYQVDLFAA</sequence>
<gene>
    <name evidence="1" type="ORF">HMPREF9371_2494</name>
</gene>
<dbReference type="Proteomes" id="UP000003019">
    <property type="component" value="Unassembled WGS sequence"/>
</dbReference>
<evidence type="ECO:0000313" key="1">
    <source>
        <dbReference type="EMBL" id="EGY51322.1"/>
    </source>
</evidence>
<dbReference type="RefSeq" id="WP_009120179.1">
    <property type="nucleotide sequence ID" value="NZ_JH164926.1"/>
</dbReference>
<accession>G4CLK3</accession>
<feature type="non-terminal residue" evidence="1">
    <location>
        <position position="1"/>
    </location>
</feature>
<organism evidence="1 2">
    <name type="scientific">Neisseria shayeganii 871</name>
    <dbReference type="NCBI Taxonomy" id="1032488"/>
    <lineage>
        <taxon>Bacteria</taxon>
        <taxon>Pseudomonadati</taxon>
        <taxon>Pseudomonadota</taxon>
        <taxon>Betaproteobacteria</taxon>
        <taxon>Neisseriales</taxon>
        <taxon>Neisseriaceae</taxon>
        <taxon>Neisseria</taxon>
    </lineage>
</organism>